<dbReference type="GO" id="GO:0016887">
    <property type="term" value="F:ATP hydrolysis activity"/>
    <property type="evidence" value="ECO:0007669"/>
    <property type="project" value="InterPro"/>
</dbReference>
<dbReference type="SMART" id="SM00382">
    <property type="entry name" value="AAA"/>
    <property type="match status" value="1"/>
</dbReference>
<dbReference type="GO" id="GO:0005886">
    <property type="term" value="C:plasma membrane"/>
    <property type="evidence" value="ECO:0007669"/>
    <property type="project" value="UniProtKB-SubCell"/>
</dbReference>
<evidence type="ECO:0000259" key="11">
    <source>
        <dbReference type="PROSITE" id="PS50893"/>
    </source>
</evidence>
<dbReference type="GO" id="GO:0005524">
    <property type="term" value="F:ATP binding"/>
    <property type="evidence" value="ECO:0007669"/>
    <property type="project" value="UniProtKB-KW"/>
</dbReference>
<proteinExistence type="inferred from homology"/>
<evidence type="ECO:0000256" key="6">
    <source>
        <dbReference type="ARBA" id="ARBA00022840"/>
    </source>
</evidence>
<keyword evidence="5" id="KW-0547">Nucleotide-binding</keyword>
<evidence type="ECO:0000256" key="1">
    <source>
        <dbReference type="ARBA" id="ARBA00004202"/>
    </source>
</evidence>
<dbReference type="FunFam" id="3.40.50.300:FF:000020">
    <property type="entry name" value="Amino acid ABC transporter ATP-binding component"/>
    <property type="match status" value="1"/>
</dbReference>
<gene>
    <name evidence="12" type="ORF">E5225_11140</name>
</gene>
<evidence type="ECO:0000313" key="13">
    <source>
        <dbReference type="Proteomes" id="UP000296469"/>
    </source>
</evidence>
<evidence type="ECO:0000256" key="4">
    <source>
        <dbReference type="ARBA" id="ARBA00022475"/>
    </source>
</evidence>
<dbReference type="OrthoDB" id="4283894at2"/>
<dbReference type="InterPro" id="IPR003439">
    <property type="entry name" value="ABC_transporter-like_ATP-bd"/>
</dbReference>
<dbReference type="CDD" id="cd03262">
    <property type="entry name" value="ABC_HisP_GlnQ"/>
    <property type="match status" value="1"/>
</dbReference>
<organism evidence="12 13">
    <name type="scientific">Cellulomonas shaoxiangyii</name>
    <dbReference type="NCBI Taxonomy" id="2566013"/>
    <lineage>
        <taxon>Bacteria</taxon>
        <taxon>Bacillati</taxon>
        <taxon>Actinomycetota</taxon>
        <taxon>Actinomycetes</taxon>
        <taxon>Micrococcales</taxon>
        <taxon>Cellulomonadaceae</taxon>
        <taxon>Cellulomonas</taxon>
    </lineage>
</organism>
<comment type="similarity">
    <text evidence="2">Belongs to the ABC transporter superfamily.</text>
</comment>
<dbReference type="PANTHER" id="PTHR43166">
    <property type="entry name" value="AMINO ACID IMPORT ATP-BINDING PROTEIN"/>
    <property type="match status" value="1"/>
</dbReference>
<keyword evidence="3" id="KW-0813">Transport</keyword>
<comment type="catalytic activity">
    <reaction evidence="10">
        <text>a polar amino acid(out) + ATP + H2O = a polar amino acid(in) + ADP + phosphate + H(+)</text>
        <dbReference type="Rhea" id="RHEA:14673"/>
        <dbReference type="ChEBI" id="CHEBI:15377"/>
        <dbReference type="ChEBI" id="CHEBI:15378"/>
        <dbReference type="ChEBI" id="CHEBI:30616"/>
        <dbReference type="ChEBI" id="CHEBI:43474"/>
        <dbReference type="ChEBI" id="CHEBI:62031"/>
        <dbReference type="ChEBI" id="CHEBI:456216"/>
        <dbReference type="EC" id="7.4.2.1"/>
    </reaction>
    <physiologicalReaction direction="left-to-right" evidence="10">
        <dbReference type="Rhea" id="RHEA:14674"/>
    </physiologicalReaction>
</comment>
<dbReference type="Pfam" id="PF00005">
    <property type="entry name" value="ABC_tran"/>
    <property type="match status" value="1"/>
</dbReference>
<dbReference type="Gene3D" id="3.40.50.300">
    <property type="entry name" value="P-loop containing nucleotide triphosphate hydrolases"/>
    <property type="match status" value="1"/>
</dbReference>
<dbReference type="PROSITE" id="PS50893">
    <property type="entry name" value="ABC_TRANSPORTER_2"/>
    <property type="match status" value="1"/>
</dbReference>
<dbReference type="InterPro" id="IPR030679">
    <property type="entry name" value="ABC_ATPase_HisP-typ"/>
</dbReference>
<dbReference type="PIRSF" id="PIRSF039085">
    <property type="entry name" value="ABC_ATPase_HisP"/>
    <property type="match status" value="1"/>
</dbReference>
<dbReference type="SUPFAM" id="SSF52540">
    <property type="entry name" value="P-loop containing nucleoside triphosphate hydrolases"/>
    <property type="match status" value="1"/>
</dbReference>
<dbReference type="InterPro" id="IPR003593">
    <property type="entry name" value="AAA+_ATPase"/>
</dbReference>
<dbReference type="EC" id="7.4.2.1" evidence="9"/>
<keyword evidence="13" id="KW-1185">Reference proteome</keyword>
<evidence type="ECO:0000256" key="10">
    <source>
        <dbReference type="ARBA" id="ARBA00047624"/>
    </source>
</evidence>
<protein>
    <recommendedName>
        <fullName evidence="9">ABC-type polar-amino-acid transporter</fullName>
        <ecNumber evidence="9">7.4.2.1</ecNumber>
    </recommendedName>
</protein>
<dbReference type="KEGG" id="celz:E5225_11140"/>
<evidence type="ECO:0000256" key="7">
    <source>
        <dbReference type="ARBA" id="ARBA00022970"/>
    </source>
</evidence>
<evidence type="ECO:0000256" key="8">
    <source>
        <dbReference type="ARBA" id="ARBA00023136"/>
    </source>
</evidence>
<dbReference type="Proteomes" id="UP000296469">
    <property type="component" value="Chromosome"/>
</dbReference>
<keyword evidence="8" id="KW-0472">Membrane</keyword>
<dbReference type="InterPro" id="IPR050086">
    <property type="entry name" value="MetN_ABC_transporter-like"/>
</dbReference>
<comment type="subcellular location">
    <subcellularLocation>
        <location evidence="1">Cell membrane</location>
        <topology evidence="1">Peripheral membrane protein</topology>
    </subcellularLocation>
</comment>
<name>A0A4P7SKN2_9CELL</name>
<evidence type="ECO:0000256" key="2">
    <source>
        <dbReference type="ARBA" id="ARBA00005417"/>
    </source>
</evidence>
<evidence type="ECO:0000256" key="3">
    <source>
        <dbReference type="ARBA" id="ARBA00022448"/>
    </source>
</evidence>
<dbReference type="GO" id="GO:0015426">
    <property type="term" value="F:ATPase-coupled polar amino acid-transporter activity"/>
    <property type="evidence" value="ECO:0007669"/>
    <property type="project" value="UniProtKB-EC"/>
</dbReference>
<evidence type="ECO:0000256" key="9">
    <source>
        <dbReference type="ARBA" id="ARBA00038850"/>
    </source>
</evidence>
<sequence length="262" mass="28420">MSRPVVTISGLHKSFGPREVLRGIDLEVAAGEVVCIIGPSGSGKSTLLRCVNLLEQPTAGRIDLLGVEVTDPDVDIDRVRTHVGMVFQQFNLFSHRSVLDNCTMAQRTVLRRSREEAERAALANLERVGLADRAQAMPAQLSGGQQQRVAIARALSMDPQLMLFDEPTSALDPELVGDVLGVMRDLADAGMTMLVVTHEMAFAREVGDRVVFMDEGQIVEVGPAGRVIGDPQEPRTREFLQRVLDPTHRHDASGTAGAPPQV</sequence>
<keyword evidence="4" id="KW-1003">Cell membrane</keyword>
<dbReference type="AlphaFoldDB" id="A0A4P7SKN2"/>
<dbReference type="RefSeq" id="WP_135972700.1">
    <property type="nucleotide sequence ID" value="NZ_CP039291.1"/>
</dbReference>
<evidence type="ECO:0000313" key="12">
    <source>
        <dbReference type="EMBL" id="QCB94037.1"/>
    </source>
</evidence>
<reference evidence="12 13" key="1">
    <citation type="submission" date="2019-04" db="EMBL/GenBank/DDBJ databases">
        <title>Isolation and identification of Cellulomonas shaoxiangyii sp. Nov. isolated from feces of the Tibetan antelopes (Pantholops hodgsonii) in the Qinghai-Tibet plateau of China.</title>
        <authorList>
            <person name="Tian Z."/>
        </authorList>
    </citation>
    <scope>NUCLEOTIDE SEQUENCE [LARGE SCALE GENOMIC DNA]</scope>
    <source>
        <strain evidence="12 13">Z28</strain>
    </source>
</reference>
<keyword evidence="6 12" id="KW-0067">ATP-binding</keyword>
<dbReference type="PROSITE" id="PS00211">
    <property type="entry name" value="ABC_TRANSPORTER_1"/>
    <property type="match status" value="1"/>
</dbReference>
<accession>A0A4P7SKN2</accession>
<dbReference type="InterPro" id="IPR027417">
    <property type="entry name" value="P-loop_NTPase"/>
</dbReference>
<dbReference type="EMBL" id="CP039291">
    <property type="protein sequence ID" value="QCB94037.1"/>
    <property type="molecule type" value="Genomic_DNA"/>
</dbReference>
<keyword evidence="7" id="KW-0029">Amino-acid transport</keyword>
<evidence type="ECO:0000256" key="5">
    <source>
        <dbReference type="ARBA" id="ARBA00022741"/>
    </source>
</evidence>
<dbReference type="InterPro" id="IPR017871">
    <property type="entry name" value="ABC_transporter-like_CS"/>
</dbReference>
<feature type="domain" description="ABC transporter" evidence="11">
    <location>
        <begin position="6"/>
        <end position="240"/>
    </location>
</feature>
<dbReference type="PANTHER" id="PTHR43166:SF9">
    <property type="entry name" value="GLUTAMATE_ASPARTATE IMPORT ATP-BINDING PROTEIN GLTL"/>
    <property type="match status" value="1"/>
</dbReference>